<dbReference type="CDD" id="cd00038">
    <property type="entry name" value="CAP_ED"/>
    <property type="match status" value="1"/>
</dbReference>
<dbReference type="InterPro" id="IPR005821">
    <property type="entry name" value="Ion_trans_dom"/>
</dbReference>
<dbReference type="InterPro" id="IPR000595">
    <property type="entry name" value="cNMP-bd_dom"/>
</dbReference>
<evidence type="ECO:0000313" key="13">
    <source>
        <dbReference type="EMBL" id="CAF3534366.1"/>
    </source>
</evidence>
<gene>
    <name evidence="11" type="ORF">GPM918_LOCUS1018</name>
    <name evidence="12" type="ORF">OVA965_LOCUS15245</name>
    <name evidence="13" type="ORF">SRO942_LOCUS1018</name>
    <name evidence="14" type="ORF">TMI583_LOCUS15251</name>
</gene>
<keyword evidence="15" id="KW-1185">Reference proteome</keyword>
<evidence type="ECO:0000313" key="12">
    <source>
        <dbReference type="EMBL" id="CAF1015191.1"/>
    </source>
</evidence>
<dbReference type="GO" id="GO:0030553">
    <property type="term" value="F:cGMP binding"/>
    <property type="evidence" value="ECO:0007669"/>
    <property type="project" value="TreeGrafter"/>
</dbReference>
<dbReference type="GO" id="GO:0017071">
    <property type="term" value="C:intracellular cyclic nucleotide activated cation channel complex"/>
    <property type="evidence" value="ECO:0007669"/>
    <property type="project" value="TreeGrafter"/>
</dbReference>
<evidence type="ECO:0000256" key="8">
    <source>
        <dbReference type="ARBA" id="ARBA00023303"/>
    </source>
</evidence>
<dbReference type="Gene3D" id="1.10.287.630">
    <property type="entry name" value="Helix hairpin bin"/>
    <property type="match status" value="1"/>
</dbReference>
<evidence type="ECO:0000313" key="14">
    <source>
        <dbReference type="EMBL" id="CAF3784262.1"/>
    </source>
</evidence>
<protein>
    <recommendedName>
        <fullName evidence="10">Cyclic nucleotide-binding domain-containing protein</fullName>
    </recommendedName>
</protein>
<dbReference type="PANTHER" id="PTHR45638">
    <property type="entry name" value="CYCLIC NUCLEOTIDE-GATED CATION CHANNEL SUBUNIT A"/>
    <property type="match status" value="1"/>
</dbReference>
<dbReference type="GO" id="GO:0005222">
    <property type="term" value="F:intracellularly cAMP-activated cation channel activity"/>
    <property type="evidence" value="ECO:0007669"/>
    <property type="project" value="TreeGrafter"/>
</dbReference>
<proteinExistence type="predicted"/>
<dbReference type="Pfam" id="PF00520">
    <property type="entry name" value="Ion_trans"/>
    <property type="match status" value="1"/>
</dbReference>
<dbReference type="InterPro" id="IPR032406">
    <property type="entry name" value="CLZ_dom"/>
</dbReference>
<evidence type="ECO:0000256" key="9">
    <source>
        <dbReference type="SAM" id="Phobius"/>
    </source>
</evidence>
<name>A0A813PHH7_9BILA</name>
<dbReference type="InterPro" id="IPR050866">
    <property type="entry name" value="CNG_cation_channel"/>
</dbReference>
<sequence>MRRREQQINPPQSDSSVEKIAPPAHDTLLKDQNSKIWIVDPSKNFYYYWSAVISLAVIYNFILLIGRTAFLLLQNKLLVLWLIFDYLCDICYIFDIVVQTRKGYLEQGLLVRDLKKLRLHYVKSRSFILDVISLIPTDLFYFVPSLHLIPFLRANRLFRMYRVFEFSDKVETQTNHPNIFRLVSLLIIILIIIHWNACFYFIMSRWIGYSSDGWVYNMTTTTGSTLQTQYLYCFFWSTLVLTNIGEVPSPETDIEILFVTADFLVGVLIFATIVGNVGSIIASMNAVRADFRQKVDQVKQYMEFRKVGKDLEKRVITWFDYLWSQKQVSNEDYVLESLPQKLRVEIAIYVHLATLKRVPIFANAEPGLLVELVTRLKLQIYSPDDYVCKKGDIGKEMYIIKRGRLGVVSDDGKTVFVTLNEGSVFGEIAILNIPGSKNGNRRTANIRSVGYSDLFSLTKQGNLWEVLAEYPSARDTLLEQGKALLRKDNLLDEDAAQQAKQEELQLPDKISQLEINIDNLETRLARLIGEYTANSNTLGTRLDTVEKIAQGPKTRPRTDTLLSVNYDMNTGEDDV</sequence>
<evidence type="ECO:0000256" key="6">
    <source>
        <dbReference type="ARBA" id="ARBA00023136"/>
    </source>
</evidence>
<dbReference type="EMBL" id="CAJNOQ010000087">
    <property type="protein sequence ID" value="CAF0754220.1"/>
    <property type="molecule type" value="Genomic_DNA"/>
</dbReference>
<keyword evidence="4 9" id="KW-1133">Transmembrane helix</keyword>
<evidence type="ECO:0000256" key="1">
    <source>
        <dbReference type="ARBA" id="ARBA00004141"/>
    </source>
</evidence>
<dbReference type="PANTHER" id="PTHR45638:SF11">
    <property type="entry name" value="CYCLIC NUCLEOTIDE-GATED CATION CHANNEL SUBUNIT A"/>
    <property type="match status" value="1"/>
</dbReference>
<keyword evidence="3 9" id="KW-0812">Transmembrane</keyword>
<evidence type="ECO:0000256" key="2">
    <source>
        <dbReference type="ARBA" id="ARBA00022448"/>
    </source>
</evidence>
<dbReference type="Gene3D" id="2.60.120.10">
    <property type="entry name" value="Jelly Rolls"/>
    <property type="match status" value="1"/>
</dbReference>
<comment type="subcellular location">
    <subcellularLocation>
        <location evidence="1">Membrane</location>
        <topology evidence="1">Multi-pass membrane protein</topology>
    </subcellularLocation>
</comment>
<feature type="transmembrane region" description="Helical" evidence="9">
    <location>
        <begin position="78"/>
        <end position="98"/>
    </location>
</feature>
<dbReference type="PROSITE" id="PS50042">
    <property type="entry name" value="CNMP_BINDING_3"/>
    <property type="match status" value="1"/>
</dbReference>
<dbReference type="SUPFAM" id="SSF81324">
    <property type="entry name" value="Voltage-gated potassium channels"/>
    <property type="match status" value="1"/>
</dbReference>
<dbReference type="Proteomes" id="UP000677228">
    <property type="component" value="Unassembled WGS sequence"/>
</dbReference>
<evidence type="ECO:0000256" key="3">
    <source>
        <dbReference type="ARBA" id="ARBA00022692"/>
    </source>
</evidence>
<dbReference type="PROSITE" id="PS00888">
    <property type="entry name" value="CNMP_BINDING_1"/>
    <property type="match status" value="1"/>
</dbReference>
<dbReference type="GO" id="GO:0005223">
    <property type="term" value="F:intracellularly cGMP-activated cation channel activity"/>
    <property type="evidence" value="ECO:0007669"/>
    <property type="project" value="TreeGrafter"/>
</dbReference>
<dbReference type="OrthoDB" id="421226at2759"/>
<dbReference type="GO" id="GO:0044877">
    <property type="term" value="F:protein-containing complex binding"/>
    <property type="evidence" value="ECO:0007669"/>
    <property type="project" value="TreeGrafter"/>
</dbReference>
<dbReference type="EMBL" id="CAJOBC010000087">
    <property type="protein sequence ID" value="CAF3534366.1"/>
    <property type="molecule type" value="Genomic_DNA"/>
</dbReference>
<keyword evidence="8" id="KW-0407">Ion channel</keyword>
<dbReference type="Gene3D" id="1.10.287.70">
    <property type="match status" value="1"/>
</dbReference>
<evidence type="ECO:0000256" key="4">
    <source>
        <dbReference type="ARBA" id="ARBA00022989"/>
    </source>
</evidence>
<evidence type="ECO:0000313" key="11">
    <source>
        <dbReference type="EMBL" id="CAF0754220.1"/>
    </source>
</evidence>
<dbReference type="EMBL" id="CAJOBA010006825">
    <property type="protein sequence ID" value="CAF3784262.1"/>
    <property type="molecule type" value="Genomic_DNA"/>
</dbReference>
<evidence type="ECO:0000256" key="7">
    <source>
        <dbReference type="ARBA" id="ARBA00023286"/>
    </source>
</evidence>
<dbReference type="AlphaFoldDB" id="A0A813PHH7"/>
<feature type="transmembrane region" description="Helical" evidence="9">
    <location>
        <begin position="179"/>
        <end position="202"/>
    </location>
</feature>
<reference evidence="11" key="1">
    <citation type="submission" date="2021-02" db="EMBL/GenBank/DDBJ databases">
        <authorList>
            <person name="Nowell W R."/>
        </authorList>
    </citation>
    <scope>NUCLEOTIDE SEQUENCE</scope>
</reference>
<dbReference type="InterPro" id="IPR018488">
    <property type="entry name" value="cNMP-bd_CS"/>
</dbReference>
<dbReference type="Proteomes" id="UP000681722">
    <property type="component" value="Unassembled WGS sequence"/>
</dbReference>
<keyword evidence="5" id="KW-0406">Ion transport</keyword>
<dbReference type="Proteomes" id="UP000682733">
    <property type="component" value="Unassembled WGS sequence"/>
</dbReference>
<comment type="caution">
    <text evidence="11">The sequence shown here is derived from an EMBL/GenBank/DDBJ whole genome shotgun (WGS) entry which is preliminary data.</text>
</comment>
<dbReference type="Gene3D" id="1.20.5.300">
    <property type="match status" value="1"/>
</dbReference>
<dbReference type="EMBL" id="CAJNOK010006816">
    <property type="protein sequence ID" value="CAF1015191.1"/>
    <property type="molecule type" value="Genomic_DNA"/>
</dbReference>
<dbReference type="Pfam" id="PF16526">
    <property type="entry name" value="CLZ"/>
    <property type="match status" value="1"/>
</dbReference>
<organism evidence="11 15">
    <name type="scientific">Didymodactylos carnosus</name>
    <dbReference type="NCBI Taxonomy" id="1234261"/>
    <lineage>
        <taxon>Eukaryota</taxon>
        <taxon>Metazoa</taxon>
        <taxon>Spiralia</taxon>
        <taxon>Gnathifera</taxon>
        <taxon>Rotifera</taxon>
        <taxon>Eurotatoria</taxon>
        <taxon>Bdelloidea</taxon>
        <taxon>Philodinida</taxon>
        <taxon>Philodinidae</taxon>
        <taxon>Didymodactylos</taxon>
    </lineage>
</organism>
<keyword evidence="2" id="KW-0813">Transport</keyword>
<dbReference type="Pfam" id="PF00027">
    <property type="entry name" value="cNMP_binding"/>
    <property type="match status" value="1"/>
</dbReference>
<evidence type="ECO:0000259" key="10">
    <source>
        <dbReference type="PROSITE" id="PS50042"/>
    </source>
</evidence>
<dbReference type="SMART" id="SM00100">
    <property type="entry name" value="cNMP"/>
    <property type="match status" value="1"/>
</dbReference>
<dbReference type="InterPro" id="IPR018490">
    <property type="entry name" value="cNMP-bd_dom_sf"/>
</dbReference>
<feature type="transmembrane region" description="Helical" evidence="9">
    <location>
        <begin position="45"/>
        <end position="66"/>
    </location>
</feature>
<keyword evidence="7" id="KW-1071">Ligand-gated ion channel</keyword>
<dbReference type="FunFam" id="1.10.287.630:FF:000001">
    <property type="entry name" value="Cyclic nucleotide-gated channel alpha 3"/>
    <property type="match status" value="1"/>
</dbReference>
<evidence type="ECO:0000313" key="15">
    <source>
        <dbReference type="Proteomes" id="UP000663829"/>
    </source>
</evidence>
<dbReference type="PROSITE" id="PS00889">
    <property type="entry name" value="CNMP_BINDING_2"/>
    <property type="match status" value="1"/>
</dbReference>
<accession>A0A813PHH7</accession>
<dbReference type="SUPFAM" id="SSF51206">
    <property type="entry name" value="cAMP-binding domain-like"/>
    <property type="match status" value="1"/>
</dbReference>
<dbReference type="InterPro" id="IPR014710">
    <property type="entry name" value="RmlC-like_jellyroll"/>
</dbReference>
<dbReference type="Proteomes" id="UP000663829">
    <property type="component" value="Unassembled WGS sequence"/>
</dbReference>
<evidence type="ECO:0000256" key="5">
    <source>
        <dbReference type="ARBA" id="ARBA00023065"/>
    </source>
</evidence>
<keyword evidence="6 9" id="KW-0472">Membrane</keyword>
<feature type="domain" description="Cyclic nucleotide-binding" evidence="10">
    <location>
        <begin position="360"/>
        <end position="460"/>
    </location>
</feature>
<dbReference type="FunFam" id="1.10.287.70:FF:000072">
    <property type="entry name" value="Cyclic nucleotide gated channel beta 3"/>
    <property type="match status" value="1"/>
</dbReference>
<feature type="transmembrane region" description="Helical" evidence="9">
    <location>
        <begin position="257"/>
        <end position="282"/>
    </location>
</feature>
<dbReference type="FunFam" id="2.60.120.10:FF:000002">
    <property type="entry name" value="Cyclic nucleotide gated channel alpha 1a"/>
    <property type="match status" value="1"/>
</dbReference>
<dbReference type="GO" id="GO:0005886">
    <property type="term" value="C:plasma membrane"/>
    <property type="evidence" value="ECO:0007669"/>
    <property type="project" value="TreeGrafter"/>
</dbReference>